<dbReference type="RefSeq" id="WP_145216240.1">
    <property type="nucleotide sequence ID" value="NZ_CP036432.1"/>
</dbReference>
<evidence type="ECO:0000313" key="2">
    <source>
        <dbReference type="EMBL" id="QDV85890.1"/>
    </source>
</evidence>
<sequence>MTRLTRSDLITWADTKAAEGLFPELIRRLVVASNQTVEVIVMPYGDSVGRSGLDGYVLAKNGSKYVPEGESVWEFGTNKDHVSKANSDFKKRTTGTATCRQQELTYLCGTPRHWEKKTEWESDPGPVKDKVVGHWKAVRVFDVDDILGWLSDCPGVEAWFSRKLGKATAGLRDVEGYWANVATTDAGLLSPQVLLAGREELASKVQAHFAGEEKRSALAIPCRSPAEVVPFAVASVGESGDEVSIARTVVVDSRIRWEQLIVEESDLGLIVAPQVQPSREQLQQAANRNHRVVYCSATGDTELPRLSEFEVRKALTSSGIGEAEATQHAKQCGGNGQLLLDRLSGLHAPAGSVGSSLDDRVKAACLLVVGWNGNHPADREVFTILSGLPYEEIETSLVADSNDPDGLLFRADGKFRLLSPELAWIRYASLITKSVVDDFADVVRYLLADDDPTAGMSGDERLTAQFLGQRPEFSGTLRRNVVHSLAIAGSIGATRLKLDHSMSPSFVDWIVRSTLKDAGFSRWASFRGELSILAEAAPDALLDALENDLHANGPLAEVMDKTETGLFCSPAHTGILWALERLCWSPQHLERATSVLLRLAGLNADINSGNNPSNSIRETLQLYCPQTNADWEARRTAIDRMLKEDAGTAFRLVISLFPSGHSSWMCRELPTWRNWAHGYKSGTTYGQIATELRWCVEQLLAVAGDDAERWCALIELCGDIEDEQYTAVLESYESALARGAFEQDGRRLLWETINAMLVRMEWSASRRRLSNGEIVDKDDIKDPDADSEPHFPREVKSYETHGPRLRHLLDASTPDDPVLAGCHAFLHGLNPNHCTRHFSDRFNYKKQQERINEARQSIAESVWKVEGLDGLRRLTAIEHVDADGVGRTAALNETVKIELDEVLPLFSSETKADRMLASGFATVWAWQRKDSLSTDVLPLLSTMSSDETISSYLRCLPLVPEVWDCIDQQSEAVQRLYWKNASVPWEIPEGRLSYFVRGLVQVARADRGIDLLARCREDIAEDEVDLVFEALEMLPLVERDADEPRQDSLRWELQELFEVLYRIGMSQVERLLRLELLYHQVFEDDESRKFQPKGLLVAIRDTPSLFVDLLRYPWKNDAGKSTTPDDDPTKALANQVGGLLRQLAELPGQSELCPMNEKSIADWVTEVVQIASECRYLTALGLQLPDVITSGAWTSIDTWPTPDVADVINILAEAIPETFPRHLSVSLSNARGVHIVDPTGQSEKSQAEQLRNRADQLRETCPAASRALGDLAQSLDSEARRNVERAKWER</sequence>
<dbReference type="Proteomes" id="UP000318081">
    <property type="component" value="Chromosome"/>
</dbReference>
<feature type="coiled-coil region" evidence="1">
    <location>
        <begin position="1240"/>
        <end position="1267"/>
    </location>
</feature>
<gene>
    <name evidence="2" type="ORF">TBK1r_49070</name>
</gene>
<name>A0ABX5XV30_9BACT</name>
<evidence type="ECO:0000313" key="3">
    <source>
        <dbReference type="Proteomes" id="UP000318081"/>
    </source>
</evidence>
<reference evidence="2 3" key="1">
    <citation type="submission" date="2019-02" db="EMBL/GenBank/DDBJ databases">
        <title>Deep-cultivation of Planctomycetes and their phenomic and genomic characterization uncovers novel biology.</title>
        <authorList>
            <person name="Wiegand S."/>
            <person name="Jogler M."/>
            <person name="Boedeker C."/>
            <person name="Pinto D."/>
            <person name="Vollmers J."/>
            <person name="Rivas-Marin E."/>
            <person name="Kohn T."/>
            <person name="Peeters S.H."/>
            <person name="Heuer A."/>
            <person name="Rast P."/>
            <person name="Oberbeckmann S."/>
            <person name="Bunk B."/>
            <person name="Jeske O."/>
            <person name="Meyerdierks A."/>
            <person name="Storesund J.E."/>
            <person name="Kallscheuer N."/>
            <person name="Luecker S."/>
            <person name="Lage O.M."/>
            <person name="Pohl T."/>
            <person name="Merkel B.J."/>
            <person name="Hornburger P."/>
            <person name="Mueller R.-W."/>
            <person name="Bruemmer F."/>
            <person name="Labrenz M."/>
            <person name="Spormann A.M."/>
            <person name="Op den Camp H."/>
            <person name="Overmann J."/>
            <person name="Amann R."/>
            <person name="Jetten M.S.M."/>
            <person name="Mascher T."/>
            <person name="Medema M.H."/>
            <person name="Devos D.P."/>
            <person name="Kaster A.-K."/>
            <person name="Ovreas L."/>
            <person name="Rohde M."/>
            <person name="Galperin M.Y."/>
            <person name="Jogler C."/>
        </authorList>
    </citation>
    <scope>NUCLEOTIDE SEQUENCE [LARGE SCALE GENOMIC DNA]</scope>
    <source>
        <strain evidence="2 3">TBK1r</strain>
    </source>
</reference>
<organism evidence="2 3">
    <name type="scientific">Stieleria magnilauensis</name>
    <dbReference type="NCBI Taxonomy" id="2527963"/>
    <lineage>
        <taxon>Bacteria</taxon>
        <taxon>Pseudomonadati</taxon>
        <taxon>Planctomycetota</taxon>
        <taxon>Planctomycetia</taxon>
        <taxon>Pirellulales</taxon>
        <taxon>Pirellulaceae</taxon>
        <taxon>Stieleria</taxon>
    </lineage>
</organism>
<proteinExistence type="predicted"/>
<accession>A0ABX5XV30</accession>
<keyword evidence="3" id="KW-1185">Reference proteome</keyword>
<evidence type="ECO:0000256" key="1">
    <source>
        <dbReference type="SAM" id="Coils"/>
    </source>
</evidence>
<protein>
    <submittedName>
        <fullName evidence="2">Uncharacterized protein</fullName>
    </submittedName>
</protein>
<keyword evidence="1" id="KW-0175">Coiled coil</keyword>
<dbReference type="EMBL" id="CP036432">
    <property type="protein sequence ID" value="QDV85890.1"/>
    <property type="molecule type" value="Genomic_DNA"/>
</dbReference>